<feature type="transmembrane region" description="Helical" evidence="1">
    <location>
        <begin position="12"/>
        <end position="33"/>
    </location>
</feature>
<evidence type="ECO:0000256" key="1">
    <source>
        <dbReference type="SAM" id="Phobius"/>
    </source>
</evidence>
<keyword evidence="1" id="KW-1133">Transmembrane helix</keyword>
<reference evidence="2 3" key="1">
    <citation type="submission" date="2016-07" db="EMBL/GenBank/DDBJ databases">
        <title>Pervasive Adenine N6-methylation of Active Genes in Fungi.</title>
        <authorList>
            <consortium name="DOE Joint Genome Institute"/>
            <person name="Mondo S.J."/>
            <person name="Dannebaum R.O."/>
            <person name="Kuo R.C."/>
            <person name="Labutti K."/>
            <person name="Haridas S."/>
            <person name="Kuo A."/>
            <person name="Salamov A."/>
            <person name="Ahrendt S.R."/>
            <person name="Lipzen A."/>
            <person name="Sullivan W."/>
            <person name="Andreopoulos W.B."/>
            <person name="Clum A."/>
            <person name="Lindquist E."/>
            <person name="Daum C."/>
            <person name="Ramamoorthy G.K."/>
            <person name="Gryganskyi A."/>
            <person name="Culley D."/>
            <person name="Magnuson J.K."/>
            <person name="James T.Y."/>
            <person name="O'Malley M.A."/>
            <person name="Stajich J.E."/>
            <person name="Spatafora J.W."/>
            <person name="Visel A."/>
            <person name="Grigoriev I.V."/>
        </authorList>
    </citation>
    <scope>NUCLEOTIDE SEQUENCE [LARGE SCALE GENOMIC DNA]</scope>
    <source>
        <strain evidence="2 3">JEL800</strain>
    </source>
</reference>
<evidence type="ECO:0000313" key="2">
    <source>
        <dbReference type="EMBL" id="ORY45496.1"/>
    </source>
</evidence>
<sequence length="130" mass="15081">MPTNQETVSFFWWMFGNVLYNVFNVLVMTWSFYVTAFETFITFIYVQLLQISTGLLVNYRGYNIFLCLSPKFGQILSPPAYIYLQLAMKQKSTLMDSSSSLSQIVRMSRSNLELNNTRSTSIAEVRIQPK</sequence>
<proteinExistence type="predicted"/>
<organism evidence="2 3">
    <name type="scientific">Rhizoclosmatium globosum</name>
    <dbReference type="NCBI Taxonomy" id="329046"/>
    <lineage>
        <taxon>Eukaryota</taxon>
        <taxon>Fungi</taxon>
        <taxon>Fungi incertae sedis</taxon>
        <taxon>Chytridiomycota</taxon>
        <taxon>Chytridiomycota incertae sedis</taxon>
        <taxon>Chytridiomycetes</taxon>
        <taxon>Chytridiales</taxon>
        <taxon>Chytriomycetaceae</taxon>
        <taxon>Rhizoclosmatium</taxon>
    </lineage>
</organism>
<protein>
    <submittedName>
        <fullName evidence="2">Uncharacterized protein</fullName>
    </submittedName>
</protein>
<dbReference type="EMBL" id="MCGO01000019">
    <property type="protein sequence ID" value="ORY45496.1"/>
    <property type="molecule type" value="Genomic_DNA"/>
</dbReference>
<accession>A0A1Y2CEY8</accession>
<comment type="caution">
    <text evidence="2">The sequence shown here is derived from an EMBL/GenBank/DDBJ whole genome shotgun (WGS) entry which is preliminary data.</text>
</comment>
<dbReference type="AlphaFoldDB" id="A0A1Y2CEY8"/>
<dbReference type="Proteomes" id="UP000193642">
    <property type="component" value="Unassembled WGS sequence"/>
</dbReference>
<evidence type="ECO:0000313" key="3">
    <source>
        <dbReference type="Proteomes" id="UP000193642"/>
    </source>
</evidence>
<keyword evidence="1" id="KW-0472">Membrane</keyword>
<name>A0A1Y2CEY8_9FUNG</name>
<gene>
    <name evidence="2" type="ORF">BCR33DRAFT_716182</name>
</gene>
<feature type="transmembrane region" description="Helical" evidence="1">
    <location>
        <begin position="39"/>
        <end position="59"/>
    </location>
</feature>
<keyword evidence="3" id="KW-1185">Reference proteome</keyword>
<feature type="non-terminal residue" evidence="2">
    <location>
        <position position="130"/>
    </location>
</feature>
<keyword evidence="1" id="KW-0812">Transmembrane</keyword>